<dbReference type="eggNOG" id="COG2200">
    <property type="taxonomic scope" value="Bacteria"/>
</dbReference>
<dbReference type="Pfam" id="PF00563">
    <property type="entry name" value="EAL"/>
    <property type="match status" value="1"/>
</dbReference>
<feature type="domain" description="EAL" evidence="1">
    <location>
        <begin position="1"/>
        <end position="235"/>
    </location>
</feature>
<dbReference type="PANTHER" id="PTHR33121">
    <property type="entry name" value="CYCLIC DI-GMP PHOSPHODIESTERASE PDEF"/>
    <property type="match status" value="1"/>
</dbReference>
<dbReference type="PANTHER" id="PTHR33121:SF76">
    <property type="entry name" value="SIGNALING PROTEIN"/>
    <property type="match status" value="1"/>
</dbReference>
<dbReference type="InterPro" id="IPR050706">
    <property type="entry name" value="Cyclic-di-GMP_PDE-like"/>
</dbReference>
<accession>F6B690</accession>
<dbReference type="InterPro" id="IPR001633">
    <property type="entry name" value="EAL_dom"/>
</dbReference>
<dbReference type="Proteomes" id="UP000009226">
    <property type="component" value="Chromosome"/>
</dbReference>
<evidence type="ECO:0000313" key="3">
    <source>
        <dbReference type="Proteomes" id="UP000009226"/>
    </source>
</evidence>
<dbReference type="GO" id="GO:0071111">
    <property type="term" value="F:cyclic-guanylate-specific phosphodiesterase activity"/>
    <property type="evidence" value="ECO:0007669"/>
    <property type="project" value="InterPro"/>
</dbReference>
<protein>
    <submittedName>
        <fullName evidence="2">Diguanylate phosphodiesterase</fullName>
    </submittedName>
</protein>
<name>F6B690_DESCC</name>
<sequence>MNSKYLESILNIDLITHWYQPILNLNTREIIGYEALLRYSNGKFSPENIFNKAKTAGLLNELDLQSLIIASKQVSSDVGVLFINVFPSTLLKEDFLYVYDKCLVKGIPLAIELSENEPVKDWTTLKKIVKELKARQVKIAVDDLGIGYSSFQHWIELEPEFVKVDRYFTANLSTHMLKQKIIKSLVELFHGSTQLILEGIERPEDLKTAVEMGINYGQGFLLGKPKPWKNQCEDK</sequence>
<dbReference type="SUPFAM" id="SSF141868">
    <property type="entry name" value="EAL domain-like"/>
    <property type="match status" value="1"/>
</dbReference>
<evidence type="ECO:0000259" key="1">
    <source>
        <dbReference type="PROSITE" id="PS50883"/>
    </source>
</evidence>
<dbReference type="HOGENOM" id="CLU_000445_70_50_9"/>
<organism evidence="2 3">
    <name type="scientific">Desulfotomaculum nigrificans (strain DSM 14880 / VKM B-2319 / CO-1-SRB)</name>
    <name type="common">Desulfotomaculum carboxydivorans</name>
    <dbReference type="NCBI Taxonomy" id="868595"/>
    <lineage>
        <taxon>Bacteria</taxon>
        <taxon>Bacillati</taxon>
        <taxon>Bacillota</taxon>
        <taxon>Clostridia</taxon>
        <taxon>Eubacteriales</taxon>
        <taxon>Desulfotomaculaceae</taxon>
        <taxon>Desulfotomaculum</taxon>
    </lineage>
</organism>
<keyword evidence="3" id="KW-1185">Reference proteome</keyword>
<proteinExistence type="predicted"/>
<dbReference type="PROSITE" id="PS50883">
    <property type="entry name" value="EAL"/>
    <property type="match status" value="1"/>
</dbReference>
<evidence type="ECO:0000313" key="2">
    <source>
        <dbReference type="EMBL" id="AEF95513.1"/>
    </source>
</evidence>
<dbReference type="AlphaFoldDB" id="F6B690"/>
<dbReference type="SMART" id="SM00052">
    <property type="entry name" value="EAL"/>
    <property type="match status" value="1"/>
</dbReference>
<dbReference type="InterPro" id="IPR035919">
    <property type="entry name" value="EAL_sf"/>
</dbReference>
<dbReference type="EMBL" id="CP002736">
    <property type="protein sequence ID" value="AEF95513.1"/>
    <property type="molecule type" value="Genomic_DNA"/>
</dbReference>
<reference evidence="2 3" key="1">
    <citation type="submission" date="2011-05" db="EMBL/GenBank/DDBJ databases">
        <title>Complete sequence of Desulfotomaculum carboxydivorans CO-1-SRB.</title>
        <authorList>
            <consortium name="US DOE Joint Genome Institute"/>
            <person name="Lucas S."/>
            <person name="Han J."/>
            <person name="Lapidus A."/>
            <person name="Cheng J.-F."/>
            <person name="Goodwin L."/>
            <person name="Pitluck S."/>
            <person name="Peters L."/>
            <person name="Mikhailova N."/>
            <person name="Lu M."/>
            <person name="Han C."/>
            <person name="Tapia R."/>
            <person name="Land M."/>
            <person name="Hauser L."/>
            <person name="Kyrpides N."/>
            <person name="Ivanova N."/>
            <person name="Pagani I."/>
            <person name="Stams A."/>
            <person name="Plugge C."/>
            <person name="Muyzer G."/>
            <person name="Kuever J."/>
            <person name="Parshina S."/>
            <person name="Ivanova A."/>
            <person name="Nazina T."/>
            <person name="Woyke T."/>
        </authorList>
    </citation>
    <scope>NUCLEOTIDE SEQUENCE [LARGE SCALE GENOMIC DNA]</scope>
    <source>
        <strain evidence="3">DSM 14880 / VKM B-2319 / CO-1-SRB</strain>
    </source>
</reference>
<dbReference type="STRING" id="868595.Desca_2696"/>
<dbReference type="CDD" id="cd01948">
    <property type="entry name" value="EAL"/>
    <property type="match status" value="1"/>
</dbReference>
<gene>
    <name evidence="2" type="ordered locus">Desca_2696</name>
</gene>
<dbReference type="RefSeq" id="WP_013810900.1">
    <property type="nucleotide sequence ID" value="NC_015565.1"/>
</dbReference>
<dbReference type="Gene3D" id="3.20.20.450">
    <property type="entry name" value="EAL domain"/>
    <property type="match status" value="1"/>
</dbReference>
<dbReference type="KEGG" id="dca:Desca_2696"/>